<dbReference type="AlphaFoldDB" id="A0A0V0SVJ8"/>
<name>A0A0V0SVJ8_9BILA</name>
<sequence length="32" mass="3750">MLSLRYGIYAIYGKLNTQNLTSAQRRHHDSNQ</sequence>
<evidence type="ECO:0000313" key="2">
    <source>
        <dbReference type="Proteomes" id="UP000055048"/>
    </source>
</evidence>
<evidence type="ECO:0000313" key="1">
    <source>
        <dbReference type="EMBL" id="KRX30746.1"/>
    </source>
</evidence>
<protein>
    <submittedName>
        <fullName evidence="1">Uncharacterized protein</fullName>
    </submittedName>
</protein>
<keyword evidence="2" id="KW-1185">Reference proteome</keyword>
<dbReference type="EMBL" id="JYDJ01002236">
    <property type="protein sequence ID" value="KRX30746.1"/>
    <property type="molecule type" value="Genomic_DNA"/>
</dbReference>
<reference evidence="1 2" key="1">
    <citation type="submission" date="2015-01" db="EMBL/GenBank/DDBJ databases">
        <title>Evolution of Trichinella species and genotypes.</title>
        <authorList>
            <person name="Korhonen P.K."/>
            <person name="Edoardo P."/>
            <person name="Giuseppe L.R."/>
            <person name="Gasser R.B."/>
        </authorList>
    </citation>
    <scope>NUCLEOTIDE SEQUENCE [LARGE SCALE GENOMIC DNA]</scope>
    <source>
        <strain evidence="1">ISS417</strain>
    </source>
</reference>
<organism evidence="1 2">
    <name type="scientific">Trichinella murrelli</name>
    <dbReference type="NCBI Taxonomy" id="144512"/>
    <lineage>
        <taxon>Eukaryota</taxon>
        <taxon>Metazoa</taxon>
        <taxon>Ecdysozoa</taxon>
        <taxon>Nematoda</taxon>
        <taxon>Enoplea</taxon>
        <taxon>Dorylaimia</taxon>
        <taxon>Trichinellida</taxon>
        <taxon>Trichinellidae</taxon>
        <taxon>Trichinella</taxon>
    </lineage>
</organism>
<proteinExistence type="predicted"/>
<gene>
    <name evidence="1" type="ORF">T05_15346</name>
</gene>
<comment type="caution">
    <text evidence="1">The sequence shown here is derived from an EMBL/GenBank/DDBJ whole genome shotgun (WGS) entry which is preliminary data.</text>
</comment>
<dbReference type="Proteomes" id="UP000055048">
    <property type="component" value="Unassembled WGS sequence"/>
</dbReference>
<accession>A0A0V0SVJ8</accession>